<keyword evidence="5" id="KW-1185">Reference proteome</keyword>
<dbReference type="InterPro" id="IPR016092">
    <property type="entry name" value="ATAP"/>
</dbReference>
<dbReference type="PANTHER" id="PTHR43011:SF1">
    <property type="entry name" value="IRON-SULFUR CLUSTER ASSEMBLY 2 HOMOLOG, MITOCHONDRIAL"/>
    <property type="match status" value="1"/>
</dbReference>
<dbReference type="NCBIfam" id="NF010147">
    <property type="entry name" value="PRK13623.1"/>
    <property type="match status" value="1"/>
</dbReference>
<dbReference type="NCBIfam" id="TIGR00049">
    <property type="entry name" value="iron-sulfur cluster assembly accessory protein"/>
    <property type="match status" value="1"/>
</dbReference>
<dbReference type="EMBL" id="FLYE01000001">
    <property type="protein sequence ID" value="SCA54935.1"/>
    <property type="molecule type" value="Genomic_DNA"/>
</dbReference>
<evidence type="ECO:0000256" key="1">
    <source>
        <dbReference type="ARBA" id="ARBA00022723"/>
    </source>
</evidence>
<reference evidence="4 5" key="1">
    <citation type="submission" date="2016-07" db="EMBL/GenBank/DDBJ databases">
        <authorList>
            <person name="Lefevre C.T."/>
        </authorList>
    </citation>
    <scope>NUCLEOTIDE SEQUENCE [LARGE SCALE GENOMIC DNA]</scope>
    <source>
        <strain evidence="4">PR1</strain>
    </source>
</reference>
<evidence type="ECO:0000256" key="2">
    <source>
        <dbReference type="ARBA" id="ARBA00023004"/>
    </source>
</evidence>
<dbReference type="InterPro" id="IPR000361">
    <property type="entry name" value="ATAP_core_dom"/>
</dbReference>
<evidence type="ECO:0000313" key="4">
    <source>
        <dbReference type="EMBL" id="SCA54935.1"/>
    </source>
</evidence>
<dbReference type="RefSeq" id="WP_069185665.1">
    <property type="nucleotide sequence ID" value="NZ_FLYE01000001.1"/>
</dbReference>
<dbReference type="GO" id="GO:0051537">
    <property type="term" value="F:2 iron, 2 sulfur cluster binding"/>
    <property type="evidence" value="ECO:0007669"/>
    <property type="project" value="TreeGrafter"/>
</dbReference>
<name>A0A1C3RCE2_9PROT</name>
<dbReference type="GO" id="GO:1990229">
    <property type="term" value="C:iron-sulfur cluster assembly complex"/>
    <property type="evidence" value="ECO:0007669"/>
    <property type="project" value="UniProtKB-ARBA"/>
</dbReference>
<dbReference type="InterPro" id="IPR017870">
    <property type="entry name" value="FeS_cluster_insertion_CS"/>
</dbReference>
<dbReference type="PROSITE" id="PS01152">
    <property type="entry name" value="HESB"/>
    <property type="match status" value="1"/>
</dbReference>
<evidence type="ECO:0000313" key="5">
    <source>
        <dbReference type="Proteomes" id="UP000231658"/>
    </source>
</evidence>
<dbReference type="GO" id="GO:0016226">
    <property type="term" value="P:iron-sulfur cluster assembly"/>
    <property type="evidence" value="ECO:0007669"/>
    <property type="project" value="InterPro"/>
</dbReference>
<dbReference type="FunFam" id="2.60.300.12:FF:000006">
    <property type="entry name" value="Iron-sulfur cluster assembly 2 mitochondrial"/>
    <property type="match status" value="1"/>
</dbReference>
<organism evidence="4 5">
    <name type="scientific">Candidatus Terasakiella magnetica</name>
    <dbReference type="NCBI Taxonomy" id="1867952"/>
    <lineage>
        <taxon>Bacteria</taxon>
        <taxon>Pseudomonadati</taxon>
        <taxon>Pseudomonadota</taxon>
        <taxon>Alphaproteobacteria</taxon>
        <taxon>Rhodospirillales</taxon>
        <taxon>Terasakiellaceae</taxon>
        <taxon>Terasakiella</taxon>
    </lineage>
</organism>
<accession>A0A1C3RCE2</accession>
<feature type="domain" description="Core" evidence="3">
    <location>
        <begin position="5"/>
        <end position="104"/>
    </location>
</feature>
<proteinExistence type="predicted"/>
<evidence type="ECO:0000259" key="3">
    <source>
        <dbReference type="Pfam" id="PF01521"/>
    </source>
</evidence>
<dbReference type="Gene3D" id="2.60.300.12">
    <property type="entry name" value="HesB-like domain"/>
    <property type="match status" value="1"/>
</dbReference>
<dbReference type="STRING" id="1867952.MTBPR1_10182"/>
<keyword evidence="1" id="KW-0479">Metal-binding</keyword>
<dbReference type="GO" id="GO:0051539">
    <property type="term" value="F:4 iron, 4 sulfur cluster binding"/>
    <property type="evidence" value="ECO:0007669"/>
    <property type="project" value="TreeGrafter"/>
</dbReference>
<keyword evidence="2" id="KW-0408">Iron</keyword>
<sequence length="109" mass="11678">MSQVGLTESAAKQVEKLIASEGNPNLKLRILISSGGCSGFSYNFSLDDEIKEDDQIFKFGSIEVLVDEASMPFVEGSQLDYVTDLMGSSFQMTNPNATSECGCGSSFSV</sequence>
<dbReference type="InterPro" id="IPR035903">
    <property type="entry name" value="HesB-like_dom_sf"/>
</dbReference>
<dbReference type="PANTHER" id="PTHR43011">
    <property type="entry name" value="IRON-SULFUR CLUSTER ASSEMBLY 2 HOMOLOG, MITOCHONDRIAL"/>
    <property type="match status" value="1"/>
</dbReference>
<dbReference type="Proteomes" id="UP000231658">
    <property type="component" value="Unassembled WGS sequence"/>
</dbReference>
<protein>
    <submittedName>
        <fullName evidence="4">Putative chaperone involved in Fe-S cluster assembly and activation hesB-like</fullName>
    </submittedName>
</protein>
<dbReference type="OrthoDB" id="9801228at2"/>
<dbReference type="SUPFAM" id="SSF89360">
    <property type="entry name" value="HesB-like domain"/>
    <property type="match status" value="1"/>
</dbReference>
<gene>
    <name evidence="4" type="primary">yadR</name>
    <name evidence="4" type="ORF">MTBPR1_10182</name>
</gene>
<dbReference type="Pfam" id="PF01521">
    <property type="entry name" value="Fe-S_biosyn"/>
    <property type="match status" value="1"/>
</dbReference>
<dbReference type="GO" id="GO:0005506">
    <property type="term" value="F:iron ion binding"/>
    <property type="evidence" value="ECO:0007669"/>
    <property type="project" value="TreeGrafter"/>
</dbReference>
<dbReference type="AlphaFoldDB" id="A0A1C3RCE2"/>